<proteinExistence type="predicted"/>
<accession>A0A9Q9U511</accession>
<sequence>MKKNDVIAIIIIILFIILAAVSFGIWKLVSMAKNHMSVTGSGTSSSHSSRDIADYQITTMANRSYLMPDLIEKASKLSIDDLDTNKSPSSISRYQEFPYAHFYDMNKIRDPASLKKTSPEYHERVRKALKALEEKYLEAYQVYQTWKDELILQIEDHDQHSWNNFILDPRDRMGFGDGILEDLETFLDFSNTCYPFPSCKSQERFSKTLFKRRVELAEIKGLIETGRRELARLEGSDSFIQLRNDFVKHHEEVAAKCDLLDFRDDTSSCASSDSGGTSQDIED</sequence>
<keyword evidence="1" id="KW-1133">Transmembrane helix</keyword>
<gene>
    <name evidence="2" type="ORF">C2S_3585</name>
</gene>
<organism evidence="2 3">
    <name type="scientific">Fusarium fujikuroi</name>
    <name type="common">Bakanae and foot rot disease fungus</name>
    <name type="synonym">Gibberella fujikuroi</name>
    <dbReference type="NCBI Taxonomy" id="5127"/>
    <lineage>
        <taxon>Eukaryota</taxon>
        <taxon>Fungi</taxon>
        <taxon>Dikarya</taxon>
        <taxon>Ascomycota</taxon>
        <taxon>Pezizomycotina</taxon>
        <taxon>Sordariomycetes</taxon>
        <taxon>Hypocreomycetidae</taxon>
        <taxon>Hypocreales</taxon>
        <taxon>Nectriaceae</taxon>
        <taxon>Fusarium</taxon>
        <taxon>Fusarium fujikuroi species complex</taxon>
    </lineage>
</organism>
<keyword evidence="1" id="KW-0812">Transmembrane</keyword>
<reference evidence="2" key="1">
    <citation type="submission" date="2019-05" db="EMBL/GenBank/DDBJ databases">
        <authorList>
            <person name="Piombo E."/>
        </authorList>
    </citation>
    <scope>NUCLEOTIDE SEQUENCE</scope>
    <source>
        <strain evidence="2">C2S</strain>
    </source>
</reference>
<feature type="transmembrane region" description="Helical" evidence="1">
    <location>
        <begin position="6"/>
        <end position="26"/>
    </location>
</feature>
<protein>
    <submittedName>
        <fullName evidence="2">Uncharacterized protein</fullName>
    </submittedName>
</protein>
<name>A0A9Q9U511_FUSFU</name>
<dbReference type="EMBL" id="CABFJX010000024">
    <property type="protein sequence ID" value="VTT58641.1"/>
    <property type="molecule type" value="Genomic_DNA"/>
</dbReference>
<comment type="caution">
    <text evidence="2">The sequence shown here is derived from an EMBL/GenBank/DDBJ whole genome shotgun (WGS) entry which is preliminary data.</text>
</comment>
<keyword evidence="1" id="KW-0472">Membrane</keyword>
<evidence type="ECO:0000313" key="2">
    <source>
        <dbReference type="EMBL" id="VTT58641.1"/>
    </source>
</evidence>
<evidence type="ECO:0000313" key="3">
    <source>
        <dbReference type="Proteomes" id="UP000760494"/>
    </source>
</evidence>
<dbReference type="Proteomes" id="UP000760494">
    <property type="component" value="Unassembled WGS sequence"/>
</dbReference>
<dbReference type="AlphaFoldDB" id="A0A9Q9U511"/>
<evidence type="ECO:0000256" key="1">
    <source>
        <dbReference type="SAM" id="Phobius"/>
    </source>
</evidence>